<accession>F2N6Z9</accession>
<gene>
    <name evidence="2" type="ordered locus">Corgl_0211</name>
</gene>
<dbReference type="KEGG" id="cgo:Corgl_0211"/>
<dbReference type="Proteomes" id="UP000006851">
    <property type="component" value="Chromosome"/>
</dbReference>
<name>F2N6Z9_CORGP</name>
<dbReference type="STRING" id="700015.Corgl_0211"/>
<dbReference type="EMBL" id="CP002628">
    <property type="protein sequence ID" value="AEB06338.1"/>
    <property type="molecule type" value="Genomic_DNA"/>
</dbReference>
<feature type="transmembrane region" description="Helical" evidence="1">
    <location>
        <begin position="91"/>
        <end position="113"/>
    </location>
</feature>
<dbReference type="AlphaFoldDB" id="F2N6Z9"/>
<feature type="transmembrane region" description="Helical" evidence="1">
    <location>
        <begin position="125"/>
        <end position="146"/>
    </location>
</feature>
<evidence type="ECO:0008006" key="4">
    <source>
        <dbReference type="Google" id="ProtNLM"/>
    </source>
</evidence>
<keyword evidence="1" id="KW-0812">Transmembrane</keyword>
<keyword evidence="1" id="KW-0472">Membrane</keyword>
<evidence type="ECO:0000313" key="3">
    <source>
        <dbReference type="Proteomes" id="UP000006851"/>
    </source>
</evidence>
<keyword evidence="3" id="KW-1185">Reference proteome</keyword>
<dbReference type="HOGENOM" id="CLU_1701302_0_0_11"/>
<reference evidence="3" key="1">
    <citation type="journal article" date="2013" name="Stand. Genomic Sci.">
        <title>Complete genome sequence of Coriobacterium glomerans type strain (PW2(T)) from the midgut of Pyrrhocoris apterus L. (red soldier bug).</title>
        <authorList>
            <person name="Stackebrandt E."/>
            <person name="Zeytun A."/>
            <person name="Lapidus A."/>
            <person name="Nolan M."/>
            <person name="Lucas S."/>
            <person name="Hammon N."/>
            <person name="Deshpande S."/>
            <person name="Cheng J.F."/>
            <person name="Tapia R."/>
            <person name="Goodwin L.A."/>
            <person name="Pitluck S."/>
            <person name="Liolios K."/>
            <person name="Pagani I."/>
            <person name="Ivanova N."/>
            <person name="Mavromatis K."/>
            <person name="Mikhailova N."/>
            <person name="Huntemann M."/>
            <person name="Pati A."/>
            <person name="Chen A."/>
            <person name="Palaniappan K."/>
            <person name="Chang Y.J."/>
            <person name="Land M."/>
            <person name="Hauser L."/>
            <person name="Rohde M."/>
            <person name="Pukall R."/>
            <person name="Goker M."/>
            <person name="Detter J.C."/>
            <person name="Woyke T."/>
            <person name="Bristow J."/>
            <person name="Eisen J.A."/>
            <person name="Markowitz V."/>
            <person name="Hugenholtz P."/>
            <person name="Kyrpides N.C."/>
            <person name="Klenk H.P."/>
        </authorList>
    </citation>
    <scope>NUCLEOTIDE SEQUENCE</scope>
    <source>
        <strain evidence="3">ATCC 49209 / DSM 20642 / JCM 10262 / PW2</strain>
    </source>
</reference>
<proteinExistence type="predicted"/>
<protein>
    <recommendedName>
        <fullName evidence="4">DUF4190 domain-containing protein</fullName>
    </recommendedName>
</protein>
<evidence type="ECO:0000256" key="1">
    <source>
        <dbReference type="SAM" id="Phobius"/>
    </source>
</evidence>
<organism evidence="2 3">
    <name type="scientific">Coriobacterium glomerans (strain ATCC 49209 / DSM 20642 / JCM 10262 / PW2)</name>
    <dbReference type="NCBI Taxonomy" id="700015"/>
    <lineage>
        <taxon>Bacteria</taxon>
        <taxon>Bacillati</taxon>
        <taxon>Actinomycetota</taxon>
        <taxon>Coriobacteriia</taxon>
        <taxon>Coriobacteriales</taxon>
        <taxon>Coriobacteriaceae</taxon>
        <taxon>Coriobacterium</taxon>
    </lineage>
</organism>
<keyword evidence="1" id="KW-1133">Transmembrane helix</keyword>
<sequence length="154" mass="16291">MTRIHRGCAPWNPQPDILSAHYIRDAPLRLRSWCRTSCLKGRATLDETTDQTTRSHSSTSNSKICEARPQRGPAVSIASVLFGAASFPAGYLLPALAGLLCALIAIILGVVALKTRSARSGIAKLGISLGILCVAVGCAVIALYLYRASELGLS</sequence>
<evidence type="ECO:0000313" key="2">
    <source>
        <dbReference type="EMBL" id="AEB06338.1"/>
    </source>
</evidence>